<name>A0A2D2DU75_9BURK</name>
<evidence type="ECO:0000313" key="3">
    <source>
        <dbReference type="Proteomes" id="UP000229897"/>
    </source>
</evidence>
<reference evidence="2" key="1">
    <citation type="submission" date="2017-10" db="EMBL/GenBank/DDBJ databases">
        <title>Massilia psychrophilum sp. nov., a novel purple-pigmented bacterium isolated from Tianshan glacier, Xinjiang Municipality, China.</title>
        <authorList>
            <person name="Wang H."/>
        </authorList>
    </citation>
    <scope>NUCLEOTIDE SEQUENCE [LARGE SCALE GENOMIC DNA]</scope>
    <source>
        <strain evidence="2">B2</strain>
    </source>
</reference>
<dbReference type="KEGG" id="mass:CR152_31395"/>
<organism evidence="2 3">
    <name type="scientific">Massilia violaceinigra</name>
    <dbReference type="NCBI Taxonomy" id="2045208"/>
    <lineage>
        <taxon>Bacteria</taxon>
        <taxon>Pseudomonadati</taxon>
        <taxon>Pseudomonadota</taxon>
        <taxon>Betaproteobacteria</taxon>
        <taxon>Burkholderiales</taxon>
        <taxon>Oxalobacteraceae</taxon>
        <taxon>Telluria group</taxon>
        <taxon>Massilia</taxon>
    </lineage>
</organism>
<feature type="region of interest" description="Disordered" evidence="1">
    <location>
        <begin position="66"/>
        <end position="99"/>
    </location>
</feature>
<dbReference type="EMBL" id="CP024608">
    <property type="protein sequence ID" value="ATQ78520.1"/>
    <property type="molecule type" value="Genomic_DNA"/>
</dbReference>
<evidence type="ECO:0000313" key="2">
    <source>
        <dbReference type="EMBL" id="ATQ78520.1"/>
    </source>
</evidence>
<protein>
    <submittedName>
        <fullName evidence="2">Uncharacterized protein</fullName>
    </submittedName>
</protein>
<dbReference type="Proteomes" id="UP000229897">
    <property type="component" value="Chromosome"/>
</dbReference>
<dbReference type="AlphaFoldDB" id="A0A2D2DU75"/>
<proteinExistence type="predicted"/>
<keyword evidence="3" id="KW-1185">Reference proteome</keyword>
<sequence length="99" mass="10478">MRVRHFRQLALQLDALAAVGFVDNDPGYALARRIAALVVVTRRLVLQAKQVVIVEIAEAAVNVERIGRPGPGRNGGSDAQGKGQRGGARRGGARRGQVG</sequence>
<evidence type="ECO:0000256" key="1">
    <source>
        <dbReference type="SAM" id="MobiDB-lite"/>
    </source>
</evidence>
<accession>A0A2D2DU75</accession>
<gene>
    <name evidence="2" type="ORF">CR152_31395</name>
</gene>